<comment type="caution">
    <text evidence="1">The sequence shown here is derived from an EMBL/GenBank/DDBJ whole genome shotgun (WGS) entry which is preliminary data.</text>
</comment>
<organism evidence="1 2">
    <name type="scientific">Parathielavia appendiculata</name>
    <dbReference type="NCBI Taxonomy" id="2587402"/>
    <lineage>
        <taxon>Eukaryota</taxon>
        <taxon>Fungi</taxon>
        <taxon>Dikarya</taxon>
        <taxon>Ascomycota</taxon>
        <taxon>Pezizomycotina</taxon>
        <taxon>Sordariomycetes</taxon>
        <taxon>Sordariomycetidae</taxon>
        <taxon>Sordariales</taxon>
        <taxon>Chaetomiaceae</taxon>
        <taxon>Parathielavia</taxon>
    </lineage>
</organism>
<gene>
    <name evidence="1" type="ORF">N657DRAFT_460299</name>
</gene>
<dbReference type="RefSeq" id="XP_062647132.1">
    <property type="nucleotide sequence ID" value="XM_062787476.1"/>
</dbReference>
<dbReference type="Proteomes" id="UP001302602">
    <property type="component" value="Unassembled WGS sequence"/>
</dbReference>
<proteinExistence type="predicted"/>
<protein>
    <submittedName>
        <fullName evidence="1">Uncharacterized protein</fullName>
    </submittedName>
</protein>
<evidence type="ECO:0000313" key="2">
    <source>
        <dbReference type="Proteomes" id="UP001302602"/>
    </source>
</evidence>
<sequence>MAWRVLEFYFLYCTPRCSRAQVLLLQLKVENWKLHGQQLSLATNPGLAIRWLSRLGHFGNNMAELSLRPVSYQFQAGIQSPSTKVQVSSLRVPTSHDIALRKGFVLSGQQMGSTNPGVLQSPNPIPTLTVYLFVSVAHGWALPYVCACCRKHKDDWKGGKAFGRSGQEVSIWNDYIRAEL</sequence>
<evidence type="ECO:0000313" key="1">
    <source>
        <dbReference type="EMBL" id="KAK4123361.1"/>
    </source>
</evidence>
<dbReference type="AlphaFoldDB" id="A0AAN6U125"/>
<name>A0AAN6U125_9PEZI</name>
<dbReference type="EMBL" id="MU853229">
    <property type="protein sequence ID" value="KAK4123361.1"/>
    <property type="molecule type" value="Genomic_DNA"/>
</dbReference>
<accession>A0AAN6U125</accession>
<reference evidence="1" key="1">
    <citation type="journal article" date="2023" name="Mol. Phylogenet. Evol.">
        <title>Genome-scale phylogeny and comparative genomics of the fungal order Sordariales.</title>
        <authorList>
            <person name="Hensen N."/>
            <person name="Bonometti L."/>
            <person name="Westerberg I."/>
            <person name="Brannstrom I.O."/>
            <person name="Guillou S."/>
            <person name="Cros-Aarteil S."/>
            <person name="Calhoun S."/>
            <person name="Haridas S."/>
            <person name="Kuo A."/>
            <person name="Mondo S."/>
            <person name="Pangilinan J."/>
            <person name="Riley R."/>
            <person name="LaButti K."/>
            <person name="Andreopoulos B."/>
            <person name="Lipzen A."/>
            <person name="Chen C."/>
            <person name="Yan M."/>
            <person name="Daum C."/>
            <person name="Ng V."/>
            <person name="Clum A."/>
            <person name="Steindorff A."/>
            <person name="Ohm R.A."/>
            <person name="Martin F."/>
            <person name="Silar P."/>
            <person name="Natvig D.O."/>
            <person name="Lalanne C."/>
            <person name="Gautier V."/>
            <person name="Ament-Velasquez S.L."/>
            <person name="Kruys A."/>
            <person name="Hutchinson M.I."/>
            <person name="Powell A.J."/>
            <person name="Barry K."/>
            <person name="Miller A.N."/>
            <person name="Grigoriev I.V."/>
            <person name="Debuchy R."/>
            <person name="Gladieux P."/>
            <person name="Hiltunen Thoren M."/>
            <person name="Johannesson H."/>
        </authorList>
    </citation>
    <scope>NUCLEOTIDE SEQUENCE</scope>
    <source>
        <strain evidence="1">CBS 731.68</strain>
    </source>
</reference>
<reference evidence="1" key="2">
    <citation type="submission" date="2023-05" db="EMBL/GenBank/DDBJ databases">
        <authorList>
            <consortium name="Lawrence Berkeley National Laboratory"/>
            <person name="Steindorff A."/>
            <person name="Hensen N."/>
            <person name="Bonometti L."/>
            <person name="Westerberg I."/>
            <person name="Brannstrom I.O."/>
            <person name="Guillou S."/>
            <person name="Cros-Aarteil S."/>
            <person name="Calhoun S."/>
            <person name="Haridas S."/>
            <person name="Kuo A."/>
            <person name="Mondo S."/>
            <person name="Pangilinan J."/>
            <person name="Riley R."/>
            <person name="Labutti K."/>
            <person name="Andreopoulos B."/>
            <person name="Lipzen A."/>
            <person name="Chen C."/>
            <person name="Yanf M."/>
            <person name="Daum C."/>
            <person name="Ng V."/>
            <person name="Clum A."/>
            <person name="Ohm R."/>
            <person name="Martin F."/>
            <person name="Silar P."/>
            <person name="Natvig D."/>
            <person name="Lalanne C."/>
            <person name="Gautier V."/>
            <person name="Ament-Velasquez S.L."/>
            <person name="Kruys A."/>
            <person name="Hutchinson M.I."/>
            <person name="Powell A.J."/>
            <person name="Barry K."/>
            <person name="Miller A.N."/>
            <person name="Grigoriev I.V."/>
            <person name="Debuchy R."/>
            <person name="Gladieux P."/>
            <person name="Thoren M.H."/>
            <person name="Johannesson H."/>
        </authorList>
    </citation>
    <scope>NUCLEOTIDE SEQUENCE</scope>
    <source>
        <strain evidence="1">CBS 731.68</strain>
    </source>
</reference>
<dbReference type="GeneID" id="87824246"/>
<keyword evidence="2" id="KW-1185">Reference proteome</keyword>